<keyword evidence="3" id="KW-0687">Ribonucleoprotein</keyword>
<dbReference type="GO" id="GO:0003735">
    <property type="term" value="F:structural constituent of ribosome"/>
    <property type="evidence" value="ECO:0007669"/>
    <property type="project" value="InterPro"/>
</dbReference>
<dbReference type="GO" id="GO:0005762">
    <property type="term" value="C:mitochondrial large ribosomal subunit"/>
    <property type="evidence" value="ECO:0007669"/>
    <property type="project" value="TreeGrafter"/>
</dbReference>
<gene>
    <name evidence="5" type="ORF">K490DRAFT_49113</name>
</gene>
<dbReference type="PANTHER" id="PTHR12059">
    <property type="entry name" value="RIBOSOMAL PROTEIN L23-RELATED"/>
    <property type="match status" value="1"/>
</dbReference>
<dbReference type="GO" id="GO:0032543">
    <property type="term" value="P:mitochondrial translation"/>
    <property type="evidence" value="ECO:0007669"/>
    <property type="project" value="TreeGrafter"/>
</dbReference>
<evidence type="ECO:0000256" key="3">
    <source>
        <dbReference type="ARBA" id="ARBA00023274"/>
    </source>
</evidence>
<dbReference type="InterPro" id="IPR012678">
    <property type="entry name" value="Ribosomal_uL23/eL15/eS24_sf"/>
</dbReference>
<organism evidence="5 6">
    <name type="scientific">Saccharata proteae CBS 121410</name>
    <dbReference type="NCBI Taxonomy" id="1314787"/>
    <lineage>
        <taxon>Eukaryota</taxon>
        <taxon>Fungi</taxon>
        <taxon>Dikarya</taxon>
        <taxon>Ascomycota</taxon>
        <taxon>Pezizomycotina</taxon>
        <taxon>Dothideomycetes</taxon>
        <taxon>Dothideomycetes incertae sedis</taxon>
        <taxon>Botryosphaeriales</taxon>
        <taxon>Saccharataceae</taxon>
        <taxon>Saccharata</taxon>
    </lineage>
</organism>
<evidence type="ECO:0000313" key="6">
    <source>
        <dbReference type="Proteomes" id="UP000799776"/>
    </source>
</evidence>
<dbReference type="PANTHER" id="PTHR12059:SF5">
    <property type="entry name" value="LARGE RIBOSOMAL SUBUNIT PROTEIN UL23M"/>
    <property type="match status" value="1"/>
</dbReference>
<name>A0A9P4LVV3_9PEZI</name>
<evidence type="ECO:0000256" key="4">
    <source>
        <dbReference type="ARBA" id="ARBA00039977"/>
    </source>
</evidence>
<dbReference type="OrthoDB" id="275582at2759"/>
<dbReference type="EMBL" id="ML978741">
    <property type="protein sequence ID" value="KAF2084436.1"/>
    <property type="molecule type" value="Genomic_DNA"/>
</dbReference>
<dbReference type="Gene3D" id="3.30.70.330">
    <property type="match status" value="1"/>
</dbReference>
<keyword evidence="6" id="KW-1185">Reference proteome</keyword>
<dbReference type="AlphaFoldDB" id="A0A9P4LVV3"/>
<dbReference type="SUPFAM" id="SSF54189">
    <property type="entry name" value="Ribosomal proteins S24e, L23 and L15e"/>
    <property type="match status" value="1"/>
</dbReference>
<dbReference type="Proteomes" id="UP000799776">
    <property type="component" value="Unassembled WGS sequence"/>
</dbReference>
<reference evidence="5" key="1">
    <citation type="journal article" date="2020" name="Stud. Mycol.">
        <title>101 Dothideomycetes genomes: a test case for predicting lifestyles and emergence of pathogens.</title>
        <authorList>
            <person name="Haridas S."/>
            <person name="Albert R."/>
            <person name="Binder M."/>
            <person name="Bloem J."/>
            <person name="Labutti K."/>
            <person name="Salamov A."/>
            <person name="Andreopoulos B."/>
            <person name="Baker S."/>
            <person name="Barry K."/>
            <person name="Bills G."/>
            <person name="Bluhm B."/>
            <person name="Cannon C."/>
            <person name="Castanera R."/>
            <person name="Culley D."/>
            <person name="Daum C."/>
            <person name="Ezra D."/>
            <person name="Gonzalez J."/>
            <person name="Henrissat B."/>
            <person name="Kuo A."/>
            <person name="Liang C."/>
            <person name="Lipzen A."/>
            <person name="Lutzoni F."/>
            <person name="Magnuson J."/>
            <person name="Mondo S."/>
            <person name="Nolan M."/>
            <person name="Ohm R."/>
            <person name="Pangilinan J."/>
            <person name="Park H.-J."/>
            <person name="Ramirez L."/>
            <person name="Alfaro M."/>
            <person name="Sun H."/>
            <person name="Tritt A."/>
            <person name="Yoshinaga Y."/>
            <person name="Zwiers L.-H."/>
            <person name="Turgeon B."/>
            <person name="Goodwin S."/>
            <person name="Spatafora J."/>
            <person name="Crous P."/>
            <person name="Grigoriev I."/>
        </authorList>
    </citation>
    <scope>NUCLEOTIDE SEQUENCE</scope>
    <source>
        <strain evidence="5">CBS 121410</strain>
    </source>
</reference>
<evidence type="ECO:0000256" key="2">
    <source>
        <dbReference type="ARBA" id="ARBA00022980"/>
    </source>
</evidence>
<keyword evidence="2" id="KW-0689">Ribosomal protein</keyword>
<comment type="similarity">
    <text evidence="1">Belongs to the universal ribosomal protein uL23 family.</text>
</comment>
<comment type="caution">
    <text evidence="5">The sequence shown here is derived from an EMBL/GenBank/DDBJ whole genome shotgun (WGS) entry which is preliminary data.</text>
</comment>
<evidence type="ECO:0000313" key="5">
    <source>
        <dbReference type="EMBL" id="KAF2084436.1"/>
    </source>
</evidence>
<dbReference type="InterPro" id="IPR013025">
    <property type="entry name" value="Ribosomal_uL23-like"/>
</dbReference>
<protein>
    <recommendedName>
        <fullName evidence="4">Large ribosomal subunit protein uL23m</fullName>
    </recommendedName>
</protein>
<accession>A0A9P4LVV3</accession>
<proteinExistence type="inferred from homology"/>
<evidence type="ECO:0000256" key="1">
    <source>
        <dbReference type="ARBA" id="ARBA00006700"/>
    </source>
</evidence>
<sequence>PYFVCTFLRTPHLPPTFAKFKVPLNLNKFDMRDYLFHAYGVRSVGVRSYIRQSKLRFGKPDQLDVEPKGWFRPMSTKYMFVELEQPFVWPEEPKDYTEYVTDPAPLPLPNHHQHHDIGID</sequence>
<dbReference type="InterPro" id="IPR012677">
    <property type="entry name" value="Nucleotide-bd_a/b_plait_sf"/>
</dbReference>
<feature type="non-terminal residue" evidence="5">
    <location>
        <position position="1"/>
    </location>
</feature>